<feature type="compositionally biased region" description="Basic and acidic residues" evidence="1">
    <location>
        <begin position="28"/>
        <end position="47"/>
    </location>
</feature>
<accession>A0A834N052</accession>
<proteinExistence type="predicted"/>
<reference evidence="2" key="1">
    <citation type="journal article" date="2020" name="G3 (Bethesda)">
        <title>High-Quality Assemblies for Three Invasive Social Wasps from the &lt;i&gt;Vespula&lt;/i&gt; Genus.</title>
        <authorList>
            <person name="Harrop T.W.R."/>
            <person name="Guhlin J."/>
            <person name="McLaughlin G.M."/>
            <person name="Permina E."/>
            <person name="Stockwell P."/>
            <person name="Gilligan J."/>
            <person name="Le Lec M.F."/>
            <person name="Gruber M.A.M."/>
            <person name="Quinn O."/>
            <person name="Lovegrove M."/>
            <person name="Duncan E.J."/>
            <person name="Remnant E.J."/>
            <person name="Van Eeckhoven J."/>
            <person name="Graham B."/>
            <person name="Knapp R.A."/>
            <person name="Langford K.W."/>
            <person name="Kronenberg Z."/>
            <person name="Press M.O."/>
            <person name="Eacker S.M."/>
            <person name="Wilson-Rankin E.E."/>
            <person name="Purcell J."/>
            <person name="Lester P.J."/>
            <person name="Dearden P.K."/>
        </authorList>
    </citation>
    <scope>NUCLEOTIDE SEQUENCE</scope>
    <source>
        <strain evidence="2">Linc-1</strain>
    </source>
</reference>
<evidence type="ECO:0000313" key="3">
    <source>
        <dbReference type="Proteomes" id="UP000617340"/>
    </source>
</evidence>
<dbReference type="EMBL" id="JACSDZ010000011">
    <property type="protein sequence ID" value="KAF7391562.1"/>
    <property type="molecule type" value="Genomic_DNA"/>
</dbReference>
<dbReference type="AlphaFoldDB" id="A0A834N052"/>
<feature type="compositionally biased region" description="Low complexity" evidence="1">
    <location>
        <begin position="8"/>
        <end position="26"/>
    </location>
</feature>
<gene>
    <name evidence="2" type="ORF">HZH68_011105</name>
</gene>
<feature type="region of interest" description="Disordered" evidence="1">
    <location>
        <begin position="1"/>
        <end position="87"/>
    </location>
</feature>
<evidence type="ECO:0000256" key="1">
    <source>
        <dbReference type="SAM" id="MobiDB-lite"/>
    </source>
</evidence>
<keyword evidence="3" id="KW-1185">Reference proteome</keyword>
<organism evidence="2 3">
    <name type="scientific">Vespula germanica</name>
    <name type="common">German yellow jacket</name>
    <name type="synonym">Paravespula germanica</name>
    <dbReference type="NCBI Taxonomy" id="30212"/>
    <lineage>
        <taxon>Eukaryota</taxon>
        <taxon>Metazoa</taxon>
        <taxon>Ecdysozoa</taxon>
        <taxon>Arthropoda</taxon>
        <taxon>Hexapoda</taxon>
        <taxon>Insecta</taxon>
        <taxon>Pterygota</taxon>
        <taxon>Neoptera</taxon>
        <taxon>Endopterygota</taxon>
        <taxon>Hymenoptera</taxon>
        <taxon>Apocrita</taxon>
        <taxon>Aculeata</taxon>
        <taxon>Vespoidea</taxon>
        <taxon>Vespidae</taxon>
        <taxon>Vespinae</taxon>
        <taxon>Vespula</taxon>
    </lineage>
</organism>
<protein>
    <submittedName>
        <fullName evidence="2">Uncharacterized protein</fullName>
    </submittedName>
</protein>
<comment type="caution">
    <text evidence="2">The sequence shown here is derived from an EMBL/GenBank/DDBJ whole genome shotgun (WGS) entry which is preliminary data.</text>
</comment>
<dbReference type="Proteomes" id="UP000617340">
    <property type="component" value="Unassembled WGS sequence"/>
</dbReference>
<feature type="compositionally biased region" description="Acidic residues" evidence="1">
    <location>
        <begin position="72"/>
        <end position="87"/>
    </location>
</feature>
<evidence type="ECO:0000313" key="2">
    <source>
        <dbReference type="EMBL" id="KAF7391562.1"/>
    </source>
</evidence>
<sequence>MKIERKNQSQSQNQNQSQSQSQSQSQKIKKEVLTKAEEQNKMERGTVERYVPCYECDEDDVRPDEITQDTPREDEDEDEDEDENEEN</sequence>
<name>A0A834N052_VESGE</name>